<feature type="non-terminal residue" evidence="5">
    <location>
        <position position="1"/>
    </location>
</feature>
<dbReference type="InterPro" id="IPR006162">
    <property type="entry name" value="Ppantetheine_attach_site"/>
</dbReference>
<dbReference type="Gene3D" id="3.40.50.12780">
    <property type="entry name" value="N-terminal domain of ligase-like"/>
    <property type="match status" value="1"/>
</dbReference>
<evidence type="ECO:0000256" key="2">
    <source>
        <dbReference type="ARBA" id="ARBA00022450"/>
    </source>
</evidence>
<dbReference type="PANTHER" id="PTHR45527:SF1">
    <property type="entry name" value="FATTY ACID SYNTHASE"/>
    <property type="match status" value="1"/>
</dbReference>
<dbReference type="PANTHER" id="PTHR45527">
    <property type="entry name" value="NONRIBOSOMAL PEPTIDE SYNTHETASE"/>
    <property type="match status" value="1"/>
</dbReference>
<comment type="caution">
    <text evidence="5">The sequence shown here is derived from an EMBL/GenBank/DDBJ whole genome shotgun (WGS) entry which is preliminary data.</text>
</comment>
<dbReference type="RefSeq" id="WP_127955810.1">
    <property type="nucleotide sequence ID" value="NZ_RKLO01000008.1"/>
</dbReference>
<evidence type="ECO:0000313" key="6">
    <source>
        <dbReference type="Proteomes" id="UP000283479"/>
    </source>
</evidence>
<reference evidence="5 6" key="1">
    <citation type="submission" date="2018-11" db="EMBL/GenBank/DDBJ databases">
        <title>Rhodococcus spongicola sp. nov. and Rhodococcus xishaensis sp. nov. from marine sponges.</title>
        <authorList>
            <person name="Li L."/>
            <person name="Lin H.W."/>
        </authorList>
    </citation>
    <scope>NUCLEOTIDE SEQUENCE [LARGE SCALE GENOMIC DNA]</scope>
    <source>
        <strain evidence="5 6">LHW51113</strain>
    </source>
</reference>
<dbReference type="InterPro" id="IPR000873">
    <property type="entry name" value="AMP-dep_synth/lig_dom"/>
</dbReference>
<protein>
    <submittedName>
        <fullName evidence="5">Amino acid adenylation domain-containing protein</fullName>
    </submittedName>
</protein>
<dbReference type="SUPFAM" id="SSF52777">
    <property type="entry name" value="CoA-dependent acyltransferases"/>
    <property type="match status" value="3"/>
</dbReference>
<evidence type="ECO:0000259" key="4">
    <source>
        <dbReference type="PROSITE" id="PS50075"/>
    </source>
</evidence>
<dbReference type="Pfam" id="PF00668">
    <property type="entry name" value="Condensation"/>
    <property type="match status" value="2"/>
</dbReference>
<organism evidence="5 6">
    <name type="scientific">Rhodococcus xishaensis</name>
    <dbReference type="NCBI Taxonomy" id="2487364"/>
    <lineage>
        <taxon>Bacteria</taxon>
        <taxon>Bacillati</taxon>
        <taxon>Actinomycetota</taxon>
        <taxon>Actinomycetes</taxon>
        <taxon>Mycobacteriales</taxon>
        <taxon>Nocardiaceae</taxon>
        <taxon>Rhodococcus</taxon>
    </lineage>
</organism>
<dbReference type="EMBL" id="RKLO01000008">
    <property type="protein sequence ID" value="RVW00083.1"/>
    <property type="molecule type" value="Genomic_DNA"/>
</dbReference>
<dbReference type="OrthoDB" id="9803968at2"/>
<dbReference type="InterPro" id="IPR009081">
    <property type="entry name" value="PP-bd_ACP"/>
</dbReference>
<dbReference type="PROSITE" id="PS00455">
    <property type="entry name" value="AMP_BINDING"/>
    <property type="match status" value="1"/>
</dbReference>
<evidence type="ECO:0000256" key="1">
    <source>
        <dbReference type="ARBA" id="ARBA00001957"/>
    </source>
</evidence>
<dbReference type="PROSITE" id="PS50075">
    <property type="entry name" value="CARRIER"/>
    <property type="match status" value="1"/>
</dbReference>
<keyword evidence="3" id="KW-0597">Phosphoprotein</keyword>
<dbReference type="UniPathway" id="UPA00011"/>
<dbReference type="InterPro" id="IPR001242">
    <property type="entry name" value="Condensation_dom"/>
</dbReference>
<dbReference type="GO" id="GO:0005829">
    <property type="term" value="C:cytosol"/>
    <property type="evidence" value="ECO:0007669"/>
    <property type="project" value="TreeGrafter"/>
</dbReference>
<dbReference type="Pfam" id="PF13193">
    <property type="entry name" value="AMP-binding_C"/>
    <property type="match status" value="1"/>
</dbReference>
<evidence type="ECO:0000256" key="3">
    <source>
        <dbReference type="ARBA" id="ARBA00022553"/>
    </source>
</evidence>
<dbReference type="GO" id="GO:0008610">
    <property type="term" value="P:lipid biosynthetic process"/>
    <property type="evidence" value="ECO:0007669"/>
    <property type="project" value="UniProtKB-ARBA"/>
</dbReference>
<dbReference type="CDD" id="cd19540">
    <property type="entry name" value="LCL_NRPS-like"/>
    <property type="match status" value="1"/>
</dbReference>
<keyword evidence="6" id="KW-1185">Reference proteome</keyword>
<feature type="domain" description="Carrier" evidence="4">
    <location>
        <begin position="583"/>
        <end position="658"/>
    </location>
</feature>
<dbReference type="SUPFAM" id="SSF47336">
    <property type="entry name" value="ACP-like"/>
    <property type="match status" value="1"/>
</dbReference>
<dbReference type="Pfam" id="PF00550">
    <property type="entry name" value="PP-binding"/>
    <property type="match status" value="1"/>
</dbReference>
<dbReference type="Gene3D" id="2.30.38.10">
    <property type="entry name" value="Luciferase, Domain 3"/>
    <property type="match status" value="1"/>
</dbReference>
<dbReference type="PROSITE" id="PS00012">
    <property type="entry name" value="PHOSPHOPANTETHEINE"/>
    <property type="match status" value="1"/>
</dbReference>
<dbReference type="GO" id="GO:0043041">
    <property type="term" value="P:amino acid activation for nonribosomal peptide biosynthetic process"/>
    <property type="evidence" value="ECO:0007669"/>
    <property type="project" value="TreeGrafter"/>
</dbReference>
<dbReference type="Proteomes" id="UP000283479">
    <property type="component" value="Unassembled WGS sequence"/>
</dbReference>
<dbReference type="InterPro" id="IPR036736">
    <property type="entry name" value="ACP-like_sf"/>
</dbReference>
<dbReference type="NCBIfam" id="TIGR01733">
    <property type="entry name" value="AA-adenyl-dom"/>
    <property type="match status" value="1"/>
</dbReference>
<sequence>AQVAKFDLQVTVVPAATDGWSVDLTYATDLFDEATIVSFGQRLVRVLEAVTVDPVAPVGDVDILDEPEWAALTGVAGPVVPRVETLTEILGRGVAGRLDERAVTCAGTTLTYRELDERSSALARELAGRGVGPESVVALSFPRSWEMVLCVWAVAKTGAAFVPVDPTYPSDRIEHMVADSAAVIGIAAEAVIADLPSAVAWSTLGELERAAAGAGRSVAAFTDADRVRPLRVDHAAYVIYTSGSTGRPKGVVVTHGGLSGLVDESVRLYGVRSADRVLSICSPSFDPSVLEWALAAAAGAELVVVPPQILGGEELQGYLEQHRVTVALITPVVLGSMDPAGLADLRLLAVGGDASSTELVGSWAPGRTFFNAYGPTETTIVSTRGELFAGEPITIGGPVAGVGALVLDDRLRPVPVGVAGELYLSGGALARGYHGRAGLTSDRFVANPFGGVGERMYRTGDVVRWTEQLAIEFVGRSDFQVKVRGFRIELGEIDTALTGHPGVSFATTVGHRMASGQTALVSYVLADAGVDAEAITRHAESLLPGYMVPSSVMVLDEMPLTAVGKLDRKALPVPVFEAAVFREPVSEAEILVAGVFAEVLGAERVGLDDDFFALGGNSLVATQVVARLGAVLDARVPVRMLFEASTVEALAGSVQALAGGGGRKALVAGPRPDRIPLSLAQQRMWFLNRLEPESAAYNIPFALRLTGRLDTDALQAALRDLVVRHESLRTYYPEDTDGPHQVIIPADSADLDLAQVFVEGEDDLRAQMMDLLGRGFDVTSRAPLRAGLFRLSDDVHVFVFVVHHISADGLSMAPTARDLMIAYAARCQSEAPQWSPLPVQYADYALWQREVLGSAEEPGTVAAAQLEYWKRTLAGAPDALELPTDRPRPAEPSMHGAEIAFTIPVDLHGALESLAQEQGSSLFMVAHSALSVLLARLSGTWDVTVGTPVAGRGEAALDDLAGMFVNTLALRTELSSSMTFAEVVAVARETDLSAFSHADVPFESVVGAVAPASARSTGRHPIFQTVLSFQNQQRASLELPGLTVDVVPDVDSVAKFDLQLTLIPTPLGELEALVTYATDLFDESTAVTFGQRFVRVLEAVAADPLAVVGDIEIASDEERAQLLGEPVSDETSSSTEGALVPSDSTIPQVLASVIEADPEAPALSDNGEETTYSDLAQQAARLARVLITEGVGPGHRVPVAMPRSADMVVAVWAVLESGAALTLVDAEDAGRATSPETLTFELEAKVGITTSANIAGLPDGVAWIVLDTSRAQIDAQSSRPVTYSERITRLRPEDPAVVGLDGNVLTHGHVVALADRDREQFDVTYESRTVCTENVGTSWSVMELLLALTTGAATVVTEVEEGEVTDLLADEWVTHAFMPVQRALGLDVDELEDLEVLILTGGQRSEQMPNIARIVADAETWSV</sequence>
<dbReference type="GO" id="GO:0003824">
    <property type="term" value="F:catalytic activity"/>
    <property type="evidence" value="ECO:0007669"/>
    <property type="project" value="InterPro"/>
</dbReference>
<evidence type="ECO:0000313" key="5">
    <source>
        <dbReference type="EMBL" id="RVW00083.1"/>
    </source>
</evidence>
<dbReference type="Gene3D" id="1.10.1200.10">
    <property type="entry name" value="ACP-like"/>
    <property type="match status" value="1"/>
</dbReference>
<keyword evidence="2" id="KW-0596">Phosphopantetheine</keyword>
<dbReference type="InterPro" id="IPR045851">
    <property type="entry name" value="AMP-bd_C_sf"/>
</dbReference>
<dbReference type="InterPro" id="IPR025110">
    <property type="entry name" value="AMP-bd_C"/>
</dbReference>
<dbReference type="InterPro" id="IPR042099">
    <property type="entry name" value="ANL_N_sf"/>
</dbReference>
<dbReference type="SMART" id="SM00823">
    <property type="entry name" value="PKS_PP"/>
    <property type="match status" value="1"/>
</dbReference>
<dbReference type="Pfam" id="PF00501">
    <property type="entry name" value="AMP-binding"/>
    <property type="match status" value="2"/>
</dbReference>
<dbReference type="Gene3D" id="3.30.300.30">
    <property type="match status" value="1"/>
</dbReference>
<gene>
    <name evidence="5" type="ORF">EGT50_16980</name>
</gene>
<comment type="cofactor">
    <cofactor evidence="1">
        <name>pantetheine 4'-phosphate</name>
        <dbReference type="ChEBI" id="CHEBI:47942"/>
    </cofactor>
</comment>
<dbReference type="InterPro" id="IPR020845">
    <property type="entry name" value="AMP-binding_CS"/>
</dbReference>
<dbReference type="GO" id="GO:0031177">
    <property type="term" value="F:phosphopantetheine binding"/>
    <property type="evidence" value="ECO:0007669"/>
    <property type="project" value="InterPro"/>
</dbReference>
<dbReference type="InterPro" id="IPR010071">
    <property type="entry name" value="AA_adenyl_dom"/>
</dbReference>
<dbReference type="InterPro" id="IPR020806">
    <property type="entry name" value="PKS_PP-bd"/>
</dbReference>
<dbReference type="SUPFAM" id="SSF56801">
    <property type="entry name" value="Acetyl-CoA synthetase-like"/>
    <property type="match status" value="2"/>
</dbReference>
<dbReference type="Gene3D" id="3.40.50.980">
    <property type="match status" value="2"/>
</dbReference>
<dbReference type="Gene3D" id="3.30.559.30">
    <property type="entry name" value="Nonribosomal peptide synthetase, condensation domain"/>
    <property type="match status" value="2"/>
</dbReference>
<accession>A0A3S3A5P4</accession>
<name>A0A3S3A5P4_9NOCA</name>
<dbReference type="FunFam" id="3.40.50.980:FF:000001">
    <property type="entry name" value="Non-ribosomal peptide synthetase"/>
    <property type="match status" value="1"/>
</dbReference>
<proteinExistence type="predicted"/>
<dbReference type="Gene3D" id="3.30.559.10">
    <property type="entry name" value="Chloramphenicol acetyltransferase-like domain"/>
    <property type="match status" value="1"/>
</dbReference>
<dbReference type="InterPro" id="IPR023213">
    <property type="entry name" value="CAT-like_dom_sf"/>
</dbReference>
<dbReference type="GO" id="GO:0044550">
    <property type="term" value="P:secondary metabolite biosynthetic process"/>
    <property type="evidence" value="ECO:0007669"/>
    <property type="project" value="TreeGrafter"/>
</dbReference>